<dbReference type="Proteomes" id="UP001303046">
    <property type="component" value="Unassembled WGS sequence"/>
</dbReference>
<reference evidence="2 3" key="1">
    <citation type="submission" date="2023-08" db="EMBL/GenBank/DDBJ databases">
        <title>A Necator americanus chromosomal reference genome.</title>
        <authorList>
            <person name="Ilik V."/>
            <person name="Petrzelkova K.J."/>
            <person name="Pardy F."/>
            <person name="Fuh T."/>
            <person name="Niatou-Singa F.S."/>
            <person name="Gouil Q."/>
            <person name="Baker L."/>
            <person name="Ritchie M.E."/>
            <person name="Jex A.R."/>
            <person name="Gazzola D."/>
            <person name="Li H."/>
            <person name="Toshio Fujiwara R."/>
            <person name="Zhan B."/>
            <person name="Aroian R.V."/>
            <person name="Pafco B."/>
            <person name="Schwarz E.M."/>
        </authorList>
    </citation>
    <scope>NUCLEOTIDE SEQUENCE [LARGE SCALE GENOMIC DNA]</scope>
    <source>
        <strain evidence="2 3">Aroian</strain>
        <tissue evidence="2">Whole animal</tissue>
    </source>
</reference>
<gene>
    <name evidence="2" type="primary">Necator_chrII.g5165</name>
    <name evidence="2" type="ORF">RB195_017373</name>
</gene>
<keyword evidence="3" id="KW-1185">Reference proteome</keyword>
<evidence type="ECO:0000259" key="1">
    <source>
        <dbReference type="SMART" id="SM00198"/>
    </source>
</evidence>
<dbReference type="Gene3D" id="3.40.33.10">
    <property type="entry name" value="CAP"/>
    <property type="match status" value="2"/>
</dbReference>
<sequence>MASSALFALVLNRTRFEKPTSDRLSPPQFFRHLRIETVCILELQCCAIFLAVVNDPAEAAHSFGCRNSLISDEWREMVVKFHNDKRRAVAHGEQANKAGTPVLSPANKMNALTWDCNLERFANDEAAKCVNYANNQFGINQATFVAGKVCDDAEKTREVLNKWWNEVTTIGLGNDQKYAAGLDNFANMVYEDTNAFACSFAKCSDNIRLLCLYNKVGNEANKVLYEKAATADVACDGCAQGSPCQAWLCQPPFTPAANDEQCADDGMTNDMTNTALHMHNYYRGLLGSGWADDKIRTYAPLPKAMPQLMYGCKDLAKEAADKAAACKETPDAPSVATRSQNHFTIKNVDIKPEDALKQAISTWWEELADIGVGDDTKYTDKNKNKLEHFANMAYDQTKSVGCSVKTCTKEGLTVVVCQYDQKIAVNTNIYEVAKSGNKACSGCDGKKCGTLEGLCVPSP</sequence>
<feature type="domain" description="SCP" evidence="1">
    <location>
        <begin position="270"/>
        <end position="427"/>
    </location>
</feature>
<dbReference type="EMBL" id="JAVFWL010000002">
    <property type="protein sequence ID" value="KAK6733580.1"/>
    <property type="molecule type" value="Genomic_DNA"/>
</dbReference>
<dbReference type="SMART" id="SM00198">
    <property type="entry name" value="SCP"/>
    <property type="match status" value="2"/>
</dbReference>
<dbReference type="Pfam" id="PF00188">
    <property type="entry name" value="CAP"/>
    <property type="match status" value="2"/>
</dbReference>
<dbReference type="InterPro" id="IPR001283">
    <property type="entry name" value="CRISP-related"/>
</dbReference>
<name>A0ABR1C726_NECAM</name>
<dbReference type="InterPro" id="IPR035940">
    <property type="entry name" value="CAP_sf"/>
</dbReference>
<protein>
    <recommendedName>
        <fullName evidence="1">SCP domain-containing protein</fullName>
    </recommendedName>
</protein>
<dbReference type="CDD" id="cd05380">
    <property type="entry name" value="CAP_euk"/>
    <property type="match status" value="2"/>
</dbReference>
<dbReference type="PANTHER" id="PTHR10334">
    <property type="entry name" value="CYSTEINE-RICH SECRETORY PROTEIN-RELATED"/>
    <property type="match status" value="1"/>
</dbReference>
<dbReference type="SUPFAM" id="SSF55797">
    <property type="entry name" value="PR-1-like"/>
    <property type="match status" value="2"/>
</dbReference>
<evidence type="ECO:0000313" key="3">
    <source>
        <dbReference type="Proteomes" id="UP001303046"/>
    </source>
</evidence>
<organism evidence="2 3">
    <name type="scientific">Necator americanus</name>
    <name type="common">Human hookworm</name>
    <dbReference type="NCBI Taxonomy" id="51031"/>
    <lineage>
        <taxon>Eukaryota</taxon>
        <taxon>Metazoa</taxon>
        <taxon>Ecdysozoa</taxon>
        <taxon>Nematoda</taxon>
        <taxon>Chromadorea</taxon>
        <taxon>Rhabditida</taxon>
        <taxon>Rhabditina</taxon>
        <taxon>Rhabditomorpha</taxon>
        <taxon>Strongyloidea</taxon>
        <taxon>Ancylostomatidae</taxon>
        <taxon>Bunostominae</taxon>
        <taxon>Necator</taxon>
    </lineage>
</organism>
<evidence type="ECO:0000313" key="2">
    <source>
        <dbReference type="EMBL" id="KAK6733580.1"/>
    </source>
</evidence>
<proteinExistence type="predicted"/>
<dbReference type="InterPro" id="IPR014044">
    <property type="entry name" value="CAP_dom"/>
</dbReference>
<comment type="caution">
    <text evidence="2">The sequence shown here is derived from an EMBL/GenBank/DDBJ whole genome shotgun (WGS) entry which is preliminary data.</text>
</comment>
<accession>A0ABR1C726</accession>
<feature type="domain" description="SCP" evidence="1">
    <location>
        <begin position="73"/>
        <end position="221"/>
    </location>
</feature>